<accession>A0A9E6ZF88</accession>
<evidence type="ECO:0000313" key="2">
    <source>
        <dbReference type="EMBL" id="UNO48942.1"/>
    </source>
</evidence>
<feature type="domain" description="Na+-translocating membrane potential-generating system MpsC" evidence="1">
    <location>
        <begin position="145"/>
        <end position="236"/>
    </location>
</feature>
<dbReference type="OrthoDB" id="2677857at2"/>
<sequence length="249" mass="29158">MNSPFGARSGQHPNQQIANYIGKLLRDTFGKGPETVQVATGFTFFTVYLRNFMSPMEKVLMENDQEETVYELRLNLVRSLFPEIRTYVEMVTGVKLREFYCDWGFQNQSGMLVGISEDPFPNSESFREIYEGKEQVEREIVRISQEIQKPPEEIYSCMLNPRTLLIVRNGLLVRIEKEFLRLGQAPLLRRVKARLEKTYLHNSEYFQEYLSQRVMDSFVDWDFERDKSVIVMMLNQKPSPGKGERLLGD</sequence>
<keyword evidence="3" id="KW-1185">Reference proteome</keyword>
<dbReference type="EMBL" id="CP080467">
    <property type="protein sequence ID" value="UNO48942.1"/>
    <property type="molecule type" value="Genomic_DNA"/>
</dbReference>
<proteinExistence type="predicted"/>
<dbReference type="Pfam" id="PF10057">
    <property type="entry name" value="MpsC"/>
    <property type="match status" value="2"/>
</dbReference>
<gene>
    <name evidence="2" type="ORF">K1I37_20550</name>
</gene>
<evidence type="ECO:0000313" key="3">
    <source>
        <dbReference type="Proteomes" id="UP000829401"/>
    </source>
</evidence>
<dbReference type="STRING" id="1356854.N007_10130"/>
<reference evidence="3" key="1">
    <citation type="journal article" date="2022" name="G3 (Bethesda)">
        <title>Unveiling the complete genome sequence of Alicyclobacillus acidoterrestris DSM 3922T, a taint-producing strain.</title>
        <authorList>
            <person name="Leonardo I.C."/>
            <person name="Barreto Crespo M.T."/>
            <person name="Gaspar F.B."/>
        </authorList>
    </citation>
    <scope>NUCLEOTIDE SEQUENCE [LARGE SCALE GENOMIC DNA]</scope>
    <source>
        <strain evidence="3">DSM 3922</strain>
    </source>
</reference>
<dbReference type="Proteomes" id="UP000829401">
    <property type="component" value="Chromosome"/>
</dbReference>
<feature type="domain" description="Na+-translocating membrane potential-generating system MpsC" evidence="1">
    <location>
        <begin position="14"/>
        <end position="115"/>
    </location>
</feature>
<protein>
    <submittedName>
        <fullName evidence="2">DUF2294 domain-containing protein</fullName>
    </submittedName>
</protein>
<dbReference type="AlphaFoldDB" id="T0D4R7"/>
<dbReference type="eggNOG" id="COG5609">
    <property type="taxonomic scope" value="Bacteria"/>
</dbReference>
<name>T0D4R7_ALIAG</name>
<accession>T0D4R7</accession>
<dbReference type="KEGG" id="aaco:K1I37_20550"/>
<evidence type="ECO:0000259" key="1">
    <source>
        <dbReference type="Pfam" id="PF10057"/>
    </source>
</evidence>
<organism evidence="2 3">
    <name type="scientific">Alicyclobacillus acidoterrestris (strain ATCC 49025 / DSM 3922 / CIP 106132 / NCIMB 13137 / GD3B)</name>
    <dbReference type="NCBI Taxonomy" id="1356854"/>
    <lineage>
        <taxon>Bacteria</taxon>
        <taxon>Bacillati</taxon>
        <taxon>Bacillota</taxon>
        <taxon>Bacilli</taxon>
        <taxon>Bacillales</taxon>
        <taxon>Alicyclobacillaceae</taxon>
        <taxon>Alicyclobacillus</taxon>
    </lineage>
</organism>
<dbReference type="InterPro" id="IPR018745">
    <property type="entry name" value="MpsC"/>
</dbReference>
<dbReference type="RefSeq" id="WP_021297082.1">
    <property type="nucleotide sequence ID" value="NZ_AURB01000143.1"/>
</dbReference>